<evidence type="ECO:0000313" key="4">
    <source>
        <dbReference type="Proteomes" id="UP000043764"/>
    </source>
</evidence>
<dbReference type="Proteomes" id="UP000043764">
    <property type="component" value="Unassembled WGS sequence"/>
</dbReference>
<accession>A0A0H5CYT8</accession>
<dbReference type="STRING" id="481446.NIT7645_03682"/>
<protein>
    <submittedName>
        <fullName evidence="3">Putative iron-regulated protein</fullName>
    </submittedName>
</protein>
<organism evidence="3 4">
    <name type="scientific">Phaeobacter italicus</name>
    <dbReference type="NCBI Taxonomy" id="481446"/>
    <lineage>
        <taxon>Bacteria</taxon>
        <taxon>Pseudomonadati</taxon>
        <taxon>Pseudomonadota</taxon>
        <taxon>Alphaproteobacteria</taxon>
        <taxon>Rhodobacterales</taxon>
        <taxon>Roseobacteraceae</taxon>
        <taxon>Phaeobacter</taxon>
    </lineage>
</organism>
<dbReference type="Gene3D" id="3.40.50.11550">
    <property type="match status" value="1"/>
</dbReference>
<evidence type="ECO:0000259" key="2">
    <source>
        <dbReference type="Pfam" id="PF04187"/>
    </source>
</evidence>
<evidence type="ECO:0000256" key="1">
    <source>
        <dbReference type="SAM" id="SignalP"/>
    </source>
</evidence>
<sequence length="264" mass="28124">MSLKSNPLILAAACAMTVAQARADHLSNGVFATEAEIVILGEVHDNPDAHKEQANAIAALRPTAVVFEMLTPEGGMKANQDPDAIAGIWAKSDWPDFALYAPIFAALDSAKIIGAAAPRESIRSVYTDGSAALFGQEAEQYGLTEPLDPMQQAARETMQFEAHCKAMPLEMMAGMVDIQRYRDALFARAAVDALNRFGPPIAVVAGNGHARADWGIPAVLARAAPDVAVKSIGFVEVDGDMPFDHTHIVPPANRSDPCDTFKSD</sequence>
<dbReference type="InterPro" id="IPR007314">
    <property type="entry name" value="Cofac_haem-bd_dom"/>
</dbReference>
<feature type="chain" id="PRO_5005217182" evidence="1">
    <location>
        <begin position="24"/>
        <end position="264"/>
    </location>
</feature>
<dbReference type="EMBL" id="CVRL01000009">
    <property type="protein sequence ID" value="CRL09974.1"/>
    <property type="molecule type" value="Genomic_DNA"/>
</dbReference>
<name>A0A0H5CYT8_9RHOB</name>
<dbReference type="SUPFAM" id="SSF159501">
    <property type="entry name" value="EreA/ChaN-like"/>
    <property type="match status" value="1"/>
</dbReference>
<gene>
    <name evidence="3" type="ORF">NIT7321_00811</name>
</gene>
<dbReference type="CDD" id="cd14727">
    <property type="entry name" value="ChanN-like"/>
    <property type="match status" value="1"/>
</dbReference>
<keyword evidence="4" id="KW-1185">Reference proteome</keyword>
<dbReference type="AlphaFoldDB" id="A0A0H5CYT8"/>
<keyword evidence="1" id="KW-0732">Signal</keyword>
<dbReference type="RefSeq" id="WP_050672672.1">
    <property type="nucleotide sequence ID" value="NZ_CVRL01000009.1"/>
</dbReference>
<feature type="signal peptide" evidence="1">
    <location>
        <begin position="1"/>
        <end position="23"/>
    </location>
</feature>
<reference evidence="4" key="1">
    <citation type="submission" date="2015-05" db="EMBL/GenBank/DDBJ databases">
        <authorList>
            <person name="Rodrigo-Torres Lidia"/>
            <person name="Arahal R.David."/>
        </authorList>
    </citation>
    <scope>NUCLEOTIDE SEQUENCE [LARGE SCALE GENOMIC DNA]</scope>
    <source>
        <strain evidence="4">CECT 7321</strain>
    </source>
</reference>
<evidence type="ECO:0000313" key="3">
    <source>
        <dbReference type="EMBL" id="CRL09974.1"/>
    </source>
</evidence>
<dbReference type="Pfam" id="PF04187">
    <property type="entry name" value="Cofac_haem_bdg"/>
    <property type="match status" value="1"/>
</dbReference>
<feature type="domain" description="Haem-binding uptake Tiki superfamily ChaN" evidence="2">
    <location>
        <begin position="33"/>
        <end position="220"/>
    </location>
</feature>
<proteinExistence type="predicted"/>